<keyword evidence="3" id="KW-1185">Reference proteome</keyword>
<sequence length="126" mass="14300">MAIDQKPCRIATKRHRDDESEKSFKRYKHRHHHDEIQIDDVPGVVDYDMEEGEIVDDDCGVDTEKSLYKILAKGKGYTDEFKGHSTPIESCKSPKYRTTNRGIPAMTLLGIKQGSAVGVLIADIFY</sequence>
<reference evidence="2" key="2">
    <citation type="submission" date="2023-05" db="EMBL/GenBank/DDBJ databases">
        <authorList>
            <person name="Schelkunov M.I."/>
        </authorList>
    </citation>
    <scope>NUCLEOTIDE SEQUENCE</scope>
    <source>
        <strain evidence="2">Hsosn_3</strain>
        <tissue evidence="2">Leaf</tissue>
    </source>
</reference>
<feature type="region of interest" description="Disordered" evidence="1">
    <location>
        <begin position="1"/>
        <end position="31"/>
    </location>
</feature>
<comment type="caution">
    <text evidence="2">The sequence shown here is derived from an EMBL/GenBank/DDBJ whole genome shotgun (WGS) entry which is preliminary data.</text>
</comment>
<organism evidence="2 3">
    <name type="scientific">Heracleum sosnowskyi</name>
    <dbReference type="NCBI Taxonomy" id="360622"/>
    <lineage>
        <taxon>Eukaryota</taxon>
        <taxon>Viridiplantae</taxon>
        <taxon>Streptophyta</taxon>
        <taxon>Embryophyta</taxon>
        <taxon>Tracheophyta</taxon>
        <taxon>Spermatophyta</taxon>
        <taxon>Magnoliopsida</taxon>
        <taxon>eudicotyledons</taxon>
        <taxon>Gunneridae</taxon>
        <taxon>Pentapetalae</taxon>
        <taxon>asterids</taxon>
        <taxon>campanulids</taxon>
        <taxon>Apiales</taxon>
        <taxon>Apiaceae</taxon>
        <taxon>Apioideae</taxon>
        <taxon>apioid superclade</taxon>
        <taxon>Tordylieae</taxon>
        <taxon>Tordyliinae</taxon>
        <taxon>Heracleum</taxon>
    </lineage>
</organism>
<protein>
    <submittedName>
        <fullName evidence="2">Uncharacterized protein</fullName>
    </submittedName>
</protein>
<evidence type="ECO:0000313" key="2">
    <source>
        <dbReference type="EMBL" id="KAK1394009.1"/>
    </source>
</evidence>
<evidence type="ECO:0000313" key="3">
    <source>
        <dbReference type="Proteomes" id="UP001237642"/>
    </source>
</evidence>
<evidence type="ECO:0000256" key="1">
    <source>
        <dbReference type="SAM" id="MobiDB-lite"/>
    </source>
</evidence>
<name>A0AAD8N2B8_9APIA</name>
<dbReference type="Proteomes" id="UP001237642">
    <property type="component" value="Unassembled WGS sequence"/>
</dbReference>
<dbReference type="EMBL" id="JAUIZM010000003">
    <property type="protein sequence ID" value="KAK1394009.1"/>
    <property type="molecule type" value="Genomic_DNA"/>
</dbReference>
<reference evidence="2" key="1">
    <citation type="submission" date="2023-02" db="EMBL/GenBank/DDBJ databases">
        <title>Genome of toxic invasive species Heracleum sosnowskyi carries increased number of genes despite the absence of recent whole-genome duplications.</title>
        <authorList>
            <person name="Schelkunov M."/>
            <person name="Shtratnikova V."/>
            <person name="Makarenko M."/>
            <person name="Klepikova A."/>
            <person name="Omelchenko D."/>
            <person name="Novikova G."/>
            <person name="Obukhova E."/>
            <person name="Bogdanov V."/>
            <person name="Penin A."/>
            <person name="Logacheva M."/>
        </authorList>
    </citation>
    <scope>NUCLEOTIDE SEQUENCE</scope>
    <source>
        <strain evidence="2">Hsosn_3</strain>
        <tissue evidence="2">Leaf</tissue>
    </source>
</reference>
<dbReference type="AlphaFoldDB" id="A0AAD8N2B8"/>
<gene>
    <name evidence="2" type="ORF">POM88_013065</name>
</gene>
<accession>A0AAD8N2B8</accession>
<proteinExistence type="predicted"/>
<feature type="compositionally biased region" description="Basic and acidic residues" evidence="1">
    <location>
        <begin position="15"/>
        <end position="24"/>
    </location>
</feature>